<dbReference type="EnsemblPlants" id="Pp3c2_5210V3.1">
    <property type="protein sequence ID" value="PAC:32934629.CDS.1"/>
    <property type="gene ID" value="Pp3c2_5210"/>
</dbReference>
<dbReference type="Proteomes" id="UP000006727">
    <property type="component" value="Chromosome 2"/>
</dbReference>
<evidence type="ECO:0000313" key="2">
    <source>
        <dbReference type="EnsemblPlants" id="PAC:32934629.CDS.1"/>
    </source>
</evidence>
<dbReference type="AlphaFoldDB" id="A0A2K1L0A4"/>
<dbReference type="Gramene" id="Pp3c2_5210V3.2">
    <property type="protein sequence ID" value="PAC:32934630.CDS.1"/>
    <property type="gene ID" value="Pp3c2_5210"/>
</dbReference>
<reference evidence="2" key="3">
    <citation type="submission" date="2020-12" db="UniProtKB">
        <authorList>
            <consortium name="EnsemblPlants"/>
        </authorList>
    </citation>
    <scope>IDENTIFICATION</scope>
</reference>
<organism evidence="1">
    <name type="scientific">Physcomitrium patens</name>
    <name type="common">Spreading-leaved earth moss</name>
    <name type="synonym">Physcomitrella patens</name>
    <dbReference type="NCBI Taxonomy" id="3218"/>
    <lineage>
        <taxon>Eukaryota</taxon>
        <taxon>Viridiplantae</taxon>
        <taxon>Streptophyta</taxon>
        <taxon>Embryophyta</taxon>
        <taxon>Bryophyta</taxon>
        <taxon>Bryophytina</taxon>
        <taxon>Bryopsida</taxon>
        <taxon>Funariidae</taxon>
        <taxon>Funariales</taxon>
        <taxon>Funariaceae</taxon>
        <taxon>Physcomitrium</taxon>
    </lineage>
</organism>
<dbReference type="InParanoid" id="A0A2K1L0A4"/>
<sequence>MSSRKLIAPKFEVEKFDGKINISVLFQQGLKKTVTGIKPSDVKDVEWDDMCVKVCSTIELFLANNVLKKCLGYGQE</sequence>
<protein>
    <submittedName>
        <fullName evidence="1 2">Uncharacterized protein</fullName>
    </submittedName>
</protein>
<accession>A0A2K1L0A4</accession>
<dbReference type="EMBL" id="ABEU02000002">
    <property type="protein sequence ID" value="PNR59456.1"/>
    <property type="molecule type" value="Genomic_DNA"/>
</dbReference>
<evidence type="ECO:0000313" key="3">
    <source>
        <dbReference type="Proteomes" id="UP000006727"/>
    </source>
</evidence>
<reference evidence="1 3" key="2">
    <citation type="journal article" date="2018" name="Plant J.">
        <title>The Physcomitrella patens chromosome-scale assembly reveals moss genome structure and evolution.</title>
        <authorList>
            <person name="Lang D."/>
            <person name="Ullrich K.K."/>
            <person name="Murat F."/>
            <person name="Fuchs J."/>
            <person name="Jenkins J."/>
            <person name="Haas F.B."/>
            <person name="Piednoel M."/>
            <person name="Gundlach H."/>
            <person name="Van Bel M."/>
            <person name="Meyberg R."/>
            <person name="Vives C."/>
            <person name="Morata J."/>
            <person name="Symeonidi A."/>
            <person name="Hiss M."/>
            <person name="Muchero W."/>
            <person name="Kamisugi Y."/>
            <person name="Saleh O."/>
            <person name="Blanc G."/>
            <person name="Decker E.L."/>
            <person name="van Gessel N."/>
            <person name="Grimwood J."/>
            <person name="Hayes R.D."/>
            <person name="Graham S.W."/>
            <person name="Gunter L.E."/>
            <person name="McDaniel S.F."/>
            <person name="Hoernstein S.N.W."/>
            <person name="Larsson A."/>
            <person name="Li F.W."/>
            <person name="Perroud P.F."/>
            <person name="Phillips J."/>
            <person name="Ranjan P."/>
            <person name="Rokshar D.S."/>
            <person name="Rothfels C.J."/>
            <person name="Schneider L."/>
            <person name="Shu S."/>
            <person name="Stevenson D.W."/>
            <person name="Thummler F."/>
            <person name="Tillich M."/>
            <person name="Villarreal Aguilar J.C."/>
            <person name="Widiez T."/>
            <person name="Wong G.K."/>
            <person name="Wymore A."/>
            <person name="Zhang Y."/>
            <person name="Zimmer A.D."/>
            <person name="Quatrano R.S."/>
            <person name="Mayer K.F.X."/>
            <person name="Goodstein D."/>
            <person name="Casacuberta J.M."/>
            <person name="Vandepoele K."/>
            <person name="Reski R."/>
            <person name="Cuming A.C."/>
            <person name="Tuskan G.A."/>
            <person name="Maumus F."/>
            <person name="Salse J."/>
            <person name="Schmutz J."/>
            <person name="Rensing S.A."/>
        </authorList>
    </citation>
    <scope>NUCLEOTIDE SEQUENCE [LARGE SCALE GENOMIC DNA]</scope>
    <source>
        <strain evidence="2 3">cv. Gransden 2004</strain>
    </source>
</reference>
<dbReference type="Gramene" id="Pp3c2_5210V3.1">
    <property type="protein sequence ID" value="PAC:32934629.CDS.1"/>
    <property type="gene ID" value="Pp3c2_5210"/>
</dbReference>
<evidence type="ECO:0000313" key="1">
    <source>
        <dbReference type="EMBL" id="PNR59456.1"/>
    </source>
</evidence>
<gene>
    <name evidence="1" type="ORF">PHYPA_002247</name>
</gene>
<name>A0A2K1L0A4_PHYPA</name>
<proteinExistence type="predicted"/>
<dbReference type="EnsemblPlants" id="Pp3c2_5210V3.2">
    <property type="protein sequence ID" value="PAC:32934630.CDS.1"/>
    <property type="gene ID" value="Pp3c2_5210"/>
</dbReference>
<reference evidence="1 3" key="1">
    <citation type="journal article" date="2008" name="Science">
        <title>The Physcomitrella genome reveals evolutionary insights into the conquest of land by plants.</title>
        <authorList>
            <person name="Rensing S."/>
            <person name="Lang D."/>
            <person name="Zimmer A."/>
            <person name="Terry A."/>
            <person name="Salamov A."/>
            <person name="Shapiro H."/>
            <person name="Nishiyama T."/>
            <person name="Perroud P.-F."/>
            <person name="Lindquist E."/>
            <person name="Kamisugi Y."/>
            <person name="Tanahashi T."/>
            <person name="Sakakibara K."/>
            <person name="Fujita T."/>
            <person name="Oishi K."/>
            <person name="Shin-I T."/>
            <person name="Kuroki Y."/>
            <person name="Toyoda A."/>
            <person name="Suzuki Y."/>
            <person name="Hashimoto A."/>
            <person name="Yamaguchi K."/>
            <person name="Sugano A."/>
            <person name="Kohara Y."/>
            <person name="Fujiyama A."/>
            <person name="Anterola A."/>
            <person name="Aoki S."/>
            <person name="Ashton N."/>
            <person name="Barbazuk W.B."/>
            <person name="Barker E."/>
            <person name="Bennetzen J."/>
            <person name="Bezanilla M."/>
            <person name="Blankenship R."/>
            <person name="Cho S.H."/>
            <person name="Dutcher S."/>
            <person name="Estelle M."/>
            <person name="Fawcett J.A."/>
            <person name="Gundlach H."/>
            <person name="Hanada K."/>
            <person name="Heyl A."/>
            <person name="Hicks K.A."/>
            <person name="Hugh J."/>
            <person name="Lohr M."/>
            <person name="Mayer K."/>
            <person name="Melkozernov A."/>
            <person name="Murata T."/>
            <person name="Nelson D."/>
            <person name="Pils B."/>
            <person name="Prigge M."/>
            <person name="Reiss B."/>
            <person name="Renner T."/>
            <person name="Rombauts S."/>
            <person name="Rushton P."/>
            <person name="Sanderfoot A."/>
            <person name="Schween G."/>
            <person name="Shiu S.-H."/>
            <person name="Stueber K."/>
            <person name="Theodoulou F.L."/>
            <person name="Tu H."/>
            <person name="Van de Peer Y."/>
            <person name="Verrier P.J."/>
            <person name="Waters E."/>
            <person name="Wood A."/>
            <person name="Yang L."/>
            <person name="Cove D."/>
            <person name="Cuming A."/>
            <person name="Hasebe M."/>
            <person name="Lucas S."/>
            <person name="Mishler D.B."/>
            <person name="Reski R."/>
            <person name="Grigoriev I."/>
            <person name="Quatrano R.S."/>
            <person name="Boore J.L."/>
        </authorList>
    </citation>
    <scope>NUCLEOTIDE SEQUENCE [LARGE SCALE GENOMIC DNA]</scope>
    <source>
        <strain evidence="2 3">cv. Gransden 2004</strain>
    </source>
</reference>
<keyword evidence="3" id="KW-1185">Reference proteome</keyword>
<dbReference type="PaxDb" id="3218-PP1S7_305V6.1"/>